<evidence type="ECO:0000313" key="3">
    <source>
        <dbReference type="Proteomes" id="UP001148018"/>
    </source>
</evidence>
<organism evidence="2 3">
    <name type="scientific">Muraenolepis orangiensis</name>
    <name type="common">Patagonian moray cod</name>
    <dbReference type="NCBI Taxonomy" id="630683"/>
    <lineage>
        <taxon>Eukaryota</taxon>
        <taxon>Metazoa</taxon>
        <taxon>Chordata</taxon>
        <taxon>Craniata</taxon>
        <taxon>Vertebrata</taxon>
        <taxon>Euteleostomi</taxon>
        <taxon>Actinopterygii</taxon>
        <taxon>Neopterygii</taxon>
        <taxon>Teleostei</taxon>
        <taxon>Neoteleostei</taxon>
        <taxon>Acanthomorphata</taxon>
        <taxon>Zeiogadaria</taxon>
        <taxon>Gadariae</taxon>
        <taxon>Gadiformes</taxon>
        <taxon>Muraenolepidoidei</taxon>
        <taxon>Muraenolepididae</taxon>
        <taxon>Muraenolepis</taxon>
    </lineage>
</organism>
<feature type="region of interest" description="Disordered" evidence="1">
    <location>
        <begin position="35"/>
        <end position="70"/>
    </location>
</feature>
<evidence type="ECO:0000313" key="2">
    <source>
        <dbReference type="EMBL" id="KAJ3583527.1"/>
    </source>
</evidence>
<evidence type="ECO:0000256" key="1">
    <source>
        <dbReference type="SAM" id="MobiDB-lite"/>
    </source>
</evidence>
<reference evidence="2" key="1">
    <citation type="submission" date="2022-07" db="EMBL/GenBank/DDBJ databases">
        <title>Chromosome-level genome of Muraenolepis orangiensis.</title>
        <authorList>
            <person name="Kim J."/>
        </authorList>
    </citation>
    <scope>NUCLEOTIDE SEQUENCE</scope>
    <source>
        <strain evidence="2">KU_S4_2022</strain>
        <tissue evidence="2">Muscle</tissue>
    </source>
</reference>
<proteinExistence type="predicted"/>
<accession>A0A9Q0I1T5</accession>
<gene>
    <name evidence="2" type="ORF">NHX12_017071</name>
</gene>
<dbReference type="AlphaFoldDB" id="A0A9Q0I1T5"/>
<comment type="caution">
    <text evidence="2">The sequence shown here is derived from an EMBL/GenBank/DDBJ whole genome shotgun (WGS) entry which is preliminary data.</text>
</comment>
<name>A0A9Q0I1T5_9TELE</name>
<dbReference type="Proteomes" id="UP001148018">
    <property type="component" value="Unassembled WGS sequence"/>
</dbReference>
<dbReference type="EMBL" id="JANIIK010000286">
    <property type="protein sequence ID" value="KAJ3583527.1"/>
    <property type="molecule type" value="Genomic_DNA"/>
</dbReference>
<feature type="compositionally biased region" description="Polar residues" evidence="1">
    <location>
        <begin position="59"/>
        <end position="70"/>
    </location>
</feature>
<keyword evidence="3" id="KW-1185">Reference proteome</keyword>
<sequence>MLDARRRTLSFTGPRSSVSVGLMSSPFALSFSGTVPFRRQTPDSEPSVNSVEKGHRRPTATNGSVNSSPF</sequence>
<protein>
    <submittedName>
        <fullName evidence="2">Uncharacterized protein</fullName>
    </submittedName>
</protein>